<feature type="region of interest" description="Disordered" evidence="1">
    <location>
        <begin position="314"/>
        <end position="337"/>
    </location>
</feature>
<gene>
    <name evidence="2" type="ORF">ElyMa_005547800</name>
</gene>
<dbReference type="PANTHER" id="PTHR31511:SF12">
    <property type="entry name" value="RHO TERMINATION FACTOR N-TERMINAL DOMAIN-CONTAINING PROTEIN"/>
    <property type="match status" value="1"/>
</dbReference>
<reference evidence="2 3" key="1">
    <citation type="journal article" date="2021" name="Elife">
        <title>Chloroplast acquisition without the gene transfer in kleptoplastic sea slugs, Plakobranchus ocellatus.</title>
        <authorList>
            <person name="Maeda T."/>
            <person name="Takahashi S."/>
            <person name="Yoshida T."/>
            <person name="Shimamura S."/>
            <person name="Takaki Y."/>
            <person name="Nagai Y."/>
            <person name="Toyoda A."/>
            <person name="Suzuki Y."/>
            <person name="Arimoto A."/>
            <person name="Ishii H."/>
            <person name="Satoh N."/>
            <person name="Nishiyama T."/>
            <person name="Hasebe M."/>
            <person name="Maruyama T."/>
            <person name="Minagawa J."/>
            <person name="Obokata J."/>
            <person name="Shigenobu S."/>
        </authorList>
    </citation>
    <scope>NUCLEOTIDE SEQUENCE [LARGE SCALE GENOMIC DNA]</scope>
</reference>
<feature type="compositionally biased region" description="Polar residues" evidence="1">
    <location>
        <begin position="325"/>
        <end position="337"/>
    </location>
</feature>
<dbReference type="AlphaFoldDB" id="A0AAV4F0U8"/>
<sequence>MQTISKVEGQVNCIPNNTEKYISFSLNQLRFIDSAQFLLAPLEKLVAANEPEAFKISAQYEPDDQKRQLLLRKGVYPYEYMSAWECFEETQLPPKEDFYSKLSDAHISDSDYAHAQNIWRTFECRTLGDYTDLYCRADVLLLADVFENFRKTCQKQYKLDPAHYYTSPGLSWDALLKKTESSNCSPTMTNTSSARRACEEVSRWYRSATPGQTIQPSRGYNPQKPNTSILYLDANNLYGWAMSQHLPTGGFRWVDDCNQLASAIADHPPDAAKGYIVEVDLDYPRELHGTHNAYPLAPERLVVQRNWMSEYQRALMGGGRPPRSKSWSPTSETRSVT</sequence>
<dbReference type="SUPFAM" id="SSF56672">
    <property type="entry name" value="DNA/RNA polymerases"/>
    <property type="match status" value="1"/>
</dbReference>
<evidence type="ECO:0000313" key="2">
    <source>
        <dbReference type="EMBL" id="GFR66066.1"/>
    </source>
</evidence>
<dbReference type="InterPro" id="IPR043502">
    <property type="entry name" value="DNA/RNA_pol_sf"/>
</dbReference>
<evidence type="ECO:0000256" key="1">
    <source>
        <dbReference type="SAM" id="MobiDB-lite"/>
    </source>
</evidence>
<organism evidence="2 3">
    <name type="scientific">Elysia marginata</name>
    <dbReference type="NCBI Taxonomy" id="1093978"/>
    <lineage>
        <taxon>Eukaryota</taxon>
        <taxon>Metazoa</taxon>
        <taxon>Spiralia</taxon>
        <taxon>Lophotrochozoa</taxon>
        <taxon>Mollusca</taxon>
        <taxon>Gastropoda</taxon>
        <taxon>Heterobranchia</taxon>
        <taxon>Euthyneura</taxon>
        <taxon>Panpulmonata</taxon>
        <taxon>Sacoglossa</taxon>
        <taxon>Placobranchoidea</taxon>
        <taxon>Plakobranchidae</taxon>
        <taxon>Elysia</taxon>
    </lineage>
</organism>
<proteinExistence type="predicted"/>
<accession>A0AAV4F0U8</accession>
<dbReference type="EMBL" id="BMAT01011069">
    <property type="protein sequence ID" value="GFR66066.1"/>
    <property type="molecule type" value="Genomic_DNA"/>
</dbReference>
<dbReference type="PANTHER" id="PTHR31511">
    <property type="entry name" value="PROTEIN CBG23764"/>
    <property type="match status" value="1"/>
</dbReference>
<keyword evidence="3" id="KW-1185">Reference proteome</keyword>
<name>A0AAV4F0U8_9GAST</name>
<comment type="caution">
    <text evidence="2">The sequence shown here is derived from an EMBL/GenBank/DDBJ whole genome shotgun (WGS) entry which is preliminary data.</text>
</comment>
<evidence type="ECO:0000313" key="3">
    <source>
        <dbReference type="Proteomes" id="UP000762676"/>
    </source>
</evidence>
<protein>
    <submittedName>
        <fullName evidence="2">Protein NYNRIN</fullName>
    </submittedName>
</protein>
<dbReference type="Proteomes" id="UP000762676">
    <property type="component" value="Unassembled WGS sequence"/>
</dbReference>